<evidence type="ECO:0000256" key="5">
    <source>
        <dbReference type="HAMAP-Rule" id="MF_00014"/>
    </source>
</evidence>
<dbReference type="Gene3D" id="2.40.30.60">
    <property type="entry name" value="RimM"/>
    <property type="match status" value="1"/>
</dbReference>
<comment type="domain">
    <text evidence="5">The PRC barrel domain binds ribosomal protein uS19.</text>
</comment>
<dbReference type="HAMAP" id="MF_00014">
    <property type="entry name" value="Ribosome_mat_RimM"/>
    <property type="match status" value="1"/>
</dbReference>
<accession>A0A437RI22</accession>
<gene>
    <name evidence="5 8" type="primary">rimM</name>
    <name evidence="8" type="ORF">EOE66_10825</name>
</gene>
<dbReference type="OrthoDB" id="9783509at2"/>
<comment type="similarity">
    <text evidence="5">Belongs to the RimM family.</text>
</comment>
<evidence type="ECO:0000259" key="7">
    <source>
        <dbReference type="Pfam" id="PF24986"/>
    </source>
</evidence>
<dbReference type="AlphaFoldDB" id="A0A437RI22"/>
<proteinExistence type="inferred from homology"/>
<protein>
    <recommendedName>
        <fullName evidence="5">Ribosome maturation factor RimM</fullName>
    </recommendedName>
</protein>
<feature type="domain" description="Ribosome maturation factor RimM PRC barrel" evidence="7">
    <location>
        <begin position="123"/>
        <end position="189"/>
    </location>
</feature>
<keyword evidence="3 5" id="KW-0698">rRNA processing</keyword>
<keyword evidence="1 5" id="KW-0963">Cytoplasm</keyword>
<dbReference type="PANTHER" id="PTHR33692:SF1">
    <property type="entry name" value="RIBOSOME MATURATION FACTOR RIMM"/>
    <property type="match status" value="1"/>
</dbReference>
<dbReference type="InterPro" id="IPR056792">
    <property type="entry name" value="PRC_RimM"/>
</dbReference>
<dbReference type="SUPFAM" id="SSF50346">
    <property type="entry name" value="PRC-barrel domain"/>
    <property type="match status" value="1"/>
</dbReference>
<sequence length="198" mass="20937">MSTAPRALGDTDTPSVPADAVEVGRVMGAWGIKGGIRVKPFAADPQALFSSKRWFLRPPEGPRPGAGAFPTLLRIATAKEHGDGVVATVHDMDDRNAAEALKGATVLIARSSFPTPDEGEFYWVDLIGLQVHNRAGTALGEVVGLIETGPHCVLRIQPADATAEEVLIPFVEAYVDGVDLGAKRIGVDWDFEPDADAA</sequence>
<dbReference type="EMBL" id="SACR01000003">
    <property type="protein sequence ID" value="RVU46328.1"/>
    <property type="molecule type" value="Genomic_DNA"/>
</dbReference>
<dbReference type="GO" id="GO:0005737">
    <property type="term" value="C:cytoplasm"/>
    <property type="evidence" value="ECO:0007669"/>
    <property type="project" value="UniProtKB-SubCell"/>
</dbReference>
<dbReference type="InterPro" id="IPR011961">
    <property type="entry name" value="RimM"/>
</dbReference>
<evidence type="ECO:0000259" key="6">
    <source>
        <dbReference type="Pfam" id="PF01782"/>
    </source>
</evidence>
<comment type="subunit">
    <text evidence="5">Binds ribosomal protein uS19.</text>
</comment>
<dbReference type="InterPro" id="IPR009000">
    <property type="entry name" value="Transl_B-barrel_sf"/>
</dbReference>
<evidence type="ECO:0000256" key="1">
    <source>
        <dbReference type="ARBA" id="ARBA00022490"/>
    </source>
</evidence>
<dbReference type="Pfam" id="PF24986">
    <property type="entry name" value="PRC_RimM"/>
    <property type="match status" value="1"/>
</dbReference>
<keyword evidence="9" id="KW-1185">Reference proteome</keyword>
<evidence type="ECO:0000313" key="8">
    <source>
        <dbReference type="EMBL" id="RVU46328.1"/>
    </source>
</evidence>
<dbReference type="RefSeq" id="WP_128228691.1">
    <property type="nucleotide sequence ID" value="NZ_SACR01000003.1"/>
</dbReference>
<dbReference type="GO" id="GO:0005840">
    <property type="term" value="C:ribosome"/>
    <property type="evidence" value="ECO:0007669"/>
    <property type="project" value="InterPro"/>
</dbReference>
<comment type="function">
    <text evidence="5">An accessory protein needed during the final step in the assembly of 30S ribosomal subunit, possibly for assembly of the head region. Essential for efficient processing of 16S rRNA. May be needed both before and after RbfA during the maturation of 16S rRNA. It has affinity for free ribosomal 30S subunits but not for 70S ribosomes.</text>
</comment>
<evidence type="ECO:0000256" key="2">
    <source>
        <dbReference type="ARBA" id="ARBA00022517"/>
    </source>
</evidence>
<dbReference type="NCBIfam" id="TIGR02273">
    <property type="entry name" value="16S_RimM"/>
    <property type="match status" value="1"/>
</dbReference>
<dbReference type="SUPFAM" id="SSF50447">
    <property type="entry name" value="Translation proteins"/>
    <property type="match status" value="1"/>
</dbReference>
<dbReference type="InterPro" id="IPR002676">
    <property type="entry name" value="RimM_N"/>
</dbReference>
<dbReference type="GO" id="GO:0006364">
    <property type="term" value="P:rRNA processing"/>
    <property type="evidence" value="ECO:0007669"/>
    <property type="project" value="UniProtKB-UniRule"/>
</dbReference>
<dbReference type="GO" id="GO:0043022">
    <property type="term" value="F:ribosome binding"/>
    <property type="evidence" value="ECO:0007669"/>
    <property type="project" value="InterPro"/>
</dbReference>
<dbReference type="Gene3D" id="2.30.30.240">
    <property type="entry name" value="PRC-barrel domain"/>
    <property type="match status" value="1"/>
</dbReference>
<feature type="domain" description="RimM N-terminal" evidence="6">
    <location>
        <begin position="23"/>
        <end position="111"/>
    </location>
</feature>
<comment type="caution">
    <text evidence="8">The sequence shown here is derived from an EMBL/GenBank/DDBJ whole genome shotgun (WGS) entry which is preliminary data.</text>
</comment>
<evidence type="ECO:0000313" key="9">
    <source>
        <dbReference type="Proteomes" id="UP000285575"/>
    </source>
</evidence>
<name>A0A437RI22_9BURK</name>
<dbReference type="GO" id="GO:0042274">
    <property type="term" value="P:ribosomal small subunit biogenesis"/>
    <property type="evidence" value="ECO:0007669"/>
    <property type="project" value="UniProtKB-UniRule"/>
</dbReference>
<organism evidence="8 9">
    <name type="scientific">Rubrivivax rivuli</name>
    <dbReference type="NCBI Taxonomy" id="1862385"/>
    <lineage>
        <taxon>Bacteria</taxon>
        <taxon>Pseudomonadati</taxon>
        <taxon>Pseudomonadota</taxon>
        <taxon>Betaproteobacteria</taxon>
        <taxon>Burkholderiales</taxon>
        <taxon>Sphaerotilaceae</taxon>
        <taxon>Rubrivivax</taxon>
    </lineage>
</organism>
<dbReference type="Pfam" id="PF01782">
    <property type="entry name" value="RimM"/>
    <property type="match status" value="1"/>
</dbReference>
<evidence type="ECO:0000256" key="3">
    <source>
        <dbReference type="ARBA" id="ARBA00022552"/>
    </source>
</evidence>
<reference evidence="8 9" key="1">
    <citation type="submission" date="2019-01" db="EMBL/GenBank/DDBJ databases">
        <authorList>
            <person name="Chen W.-M."/>
        </authorList>
    </citation>
    <scope>NUCLEOTIDE SEQUENCE [LARGE SCALE GENOMIC DNA]</scope>
    <source>
        <strain evidence="8 9">KYPY4</strain>
    </source>
</reference>
<keyword evidence="2 5" id="KW-0690">Ribosome biogenesis</keyword>
<dbReference type="InterPro" id="IPR036976">
    <property type="entry name" value="RimM_N_sf"/>
</dbReference>
<evidence type="ECO:0000256" key="4">
    <source>
        <dbReference type="ARBA" id="ARBA00023186"/>
    </source>
</evidence>
<comment type="subcellular location">
    <subcellularLocation>
        <location evidence="5">Cytoplasm</location>
    </subcellularLocation>
</comment>
<dbReference type="PANTHER" id="PTHR33692">
    <property type="entry name" value="RIBOSOME MATURATION FACTOR RIMM"/>
    <property type="match status" value="1"/>
</dbReference>
<keyword evidence="4 5" id="KW-0143">Chaperone</keyword>
<dbReference type="Proteomes" id="UP000285575">
    <property type="component" value="Unassembled WGS sequence"/>
</dbReference>
<dbReference type="InterPro" id="IPR011033">
    <property type="entry name" value="PRC_barrel-like_sf"/>
</dbReference>